<dbReference type="AlphaFoldDB" id="A0A7Y9W9Y5"/>
<dbReference type="GO" id="GO:0009279">
    <property type="term" value="C:cell outer membrane"/>
    <property type="evidence" value="ECO:0007669"/>
    <property type="project" value="UniProtKB-SubCell"/>
</dbReference>
<keyword evidence="2" id="KW-0998">Cell outer membrane</keyword>
<dbReference type="PANTHER" id="PTHR30203:SF29">
    <property type="entry name" value="PROTEIN CYAE"/>
    <property type="match status" value="1"/>
</dbReference>
<keyword evidence="2" id="KW-0813">Transport</keyword>
<gene>
    <name evidence="5" type="ORF">GGD41_004172</name>
</gene>
<keyword evidence="2" id="KW-0204">Cytolysis</keyword>
<dbReference type="GO" id="GO:0031640">
    <property type="term" value="P:killing of cells of another organism"/>
    <property type="evidence" value="ECO:0007669"/>
    <property type="project" value="UniProtKB-KW"/>
</dbReference>
<evidence type="ECO:0000313" key="6">
    <source>
        <dbReference type="Proteomes" id="UP000572540"/>
    </source>
</evidence>
<dbReference type="SUPFAM" id="SSF56954">
    <property type="entry name" value="Outer membrane efflux proteins (OEP)"/>
    <property type="match status" value="1"/>
</dbReference>
<dbReference type="PIRSF" id="PIRSF001892">
    <property type="entry name" value="CyaE"/>
    <property type="match status" value="1"/>
</dbReference>
<evidence type="ECO:0000256" key="4">
    <source>
        <dbReference type="SAM" id="SignalP"/>
    </source>
</evidence>
<organism evidence="5 6">
    <name type="scientific">Paraburkholderia bryophila</name>
    <dbReference type="NCBI Taxonomy" id="420952"/>
    <lineage>
        <taxon>Bacteria</taxon>
        <taxon>Pseudomonadati</taxon>
        <taxon>Pseudomonadota</taxon>
        <taxon>Betaproteobacteria</taxon>
        <taxon>Burkholderiales</taxon>
        <taxon>Burkholderiaceae</taxon>
        <taxon>Paraburkholderia</taxon>
    </lineage>
</organism>
<evidence type="ECO:0000256" key="2">
    <source>
        <dbReference type="PIRNR" id="PIRNR001892"/>
    </source>
</evidence>
<feature type="chain" id="PRO_5030916065" description="Protein CyaE" evidence="4">
    <location>
        <begin position="23"/>
        <end position="471"/>
    </location>
</feature>
<dbReference type="GO" id="GO:0015562">
    <property type="term" value="F:efflux transmembrane transporter activity"/>
    <property type="evidence" value="ECO:0007669"/>
    <property type="project" value="InterPro"/>
</dbReference>
<dbReference type="PANTHER" id="PTHR30203">
    <property type="entry name" value="OUTER MEMBRANE CATION EFFLUX PROTEIN"/>
    <property type="match status" value="1"/>
</dbReference>
<dbReference type="Pfam" id="PF02321">
    <property type="entry name" value="OEP"/>
    <property type="match status" value="2"/>
</dbReference>
<comment type="similarity">
    <text evidence="1 2">Belongs to the outer membrane factor (OMF) (TC 1.B.17) family.</text>
</comment>
<dbReference type="InterPro" id="IPR028351">
    <property type="entry name" value="CyaE"/>
</dbReference>
<dbReference type="Gene3D" id="1.20.1600.10">
    <property type="entry name" value="Outer membrane efflux proteins (OEP)"/>
    <property type="match status" value="1"/>
</dbReference>
<dbReference type="RefSeq" id="WP_179713540.1">
    <property type="nucleotide sequence ID" value="NZ_JACCAU010000001.1"/>
</dbReference>
<dbReference type="EMBL" id="JACCAU010000001">
    <property type="protein sequence ID" value="NYH16944.1"/>
    <property type="molecule type" value="Genomic_DNA"/>
</dbReference>
<sequence>MKQRLLAAASVVALTGAPLAHAQILDVFATQSSVSLTPAAPLLKGVSCRALPDSRALDLDDVVLQAVCANPQSRGAWAQARTQSAALGIADAAFLPTLNATAGAERDMLSTTYDYSALGAGSMNTSSNYGVLNLSWVLFDSGKRGAARRQAGALLAAANATQDHTLQTVFFNAVQAFYSLRDAQASLDAAQRTEVIARESLEEASAKHAAGAGTLADELQARTSHRRALLERVYAEGDVRAATGVLAVALGLEANSALRIAFTEHDADAPQDINDRIDELIAEAKRREPTLIAAQAKLDAARANVDAARAQGRPTLALVGSLTQNNPSYQQQPRSIPITQSRGTTIGVQLTIPLFEGFASRYRIEQAQAQADAQEAALRDAQLQVSLDVWKSYHGVRTDAANLANSRDLLDDAQRALDIARGRYREGVGTFTELLNTQTALADAQKQRVLAASKWRTARLKLAASLGKLGL</sequence>
<protein>
    <recommendedName>
        <fullName evidence="2">Protein CyaE</fullName>
    </recommendedName>
</protein>
<dbReference type="InterPro" id="IPR010131">
    <property type="entry name" value="MdtP/NodT-like"/>
</dbReference>
<dbReference type="InterPro" id="IPR003423">
    <property type="entry name" value="OMP_efflux"/>
</dbReference>
<evidence type="ECO:0000256" key="3">
    <source>
        <dbReference type="SAM" id="Coils"/>
    </source>
</evidence>
<comment type="caution">
    <text evidence="5">The sequence shown here is derived from an EMBL/GenBank/DDBJ whole genome shotgun (WGS) entry which is preliminary data.</text>
</comment>
<feature type="signal peptide" evidence="4">
    <location>
        <begin position="1"/>
        <end position="22"/>
    </location>
</feature>
<dbReference type="Proteomes" id="UP000572540">
    <property type="component" value="Unassembled WGS sequence"/>
</dbReference>
<keyword evidence="2" id="KW-0354">Hemolysis</keyword>
<comment type="function">
    <text evidence="2">CyaE is necessary for transport of calmodulin-sensitive adenylate cyclase-hemolysin (cyclolysin).</text>
</comment>
<accession>A0A7Y9W9Y5</accession>
<proteinExistence type="inferred from homology"/>
<name>A0A7Y9W9Y5_9BURK</name>
<evidence type="ECO:0000313" key="5">
    <source>
        <dbReference type="EMBL" id="NYH16944.1"/>
    </source>
</evidence>
<feature type="coiled-coil region" evidence="3">
    <location>
        <begin position="364"/>
        <end position="423"/>
    </location>
</feature>
<reference evidence="5 6" key="1">
    <citation type="submission" date="2020-07" db="EMBL/GenBank/DDBJ databases">
        <title>Exploring microbial biodiversity for novel pathways involved in the catabolism of aromatic compounds derived from lignin.</title>
        <authorList>
            <person name="Elkins J."/>
        </authorList>
    </citation>
    <scope>NUCLEOTIDE SEQUENCE [LARGE SCALE GENOMIC DNA]</scope>
    <source>
        <strain evidence="5 6">H2C3B</strain>
    </source>
</reference>
<keyword evidence="2" id="KW-0472">Membrane</keyword>
<keyword evidence="3" id="KW-0175">Coiled coil</keyword>
<keyword evidence="4" id="KW-0732">Signal</keyword>
<comment type="subcellular location">
    <subcellularLocation>
        <location evidence="2">Cell outer membrane</location>
        <topology evidence="2">Peripheral membrane protein</topology>
    </subcellularLocation>
</comment>
<evidence type="ECO:0000256" key="1">
    <source>
        <dbReference type="ARBA" id="ARBA00007613"/>
    </source>
</evidence>